<evidence type="ECO:0000313" key="1">
    <source>
        <dbReference type="EMBL" id="JAH55678.1"/>
    </source>
</evidence>
<dbReference type="EMBL" id="GBXM01052899">
    <property type="protein sequence ID" value="JAH55678.1"/>
    <property type="molecule type" value="Transcribed_RNA"/>
</dbReference>
<dbReference type="EMBL" id="GBXM01088632">
    <property type="protein sequence ID" value="JAH19945.1"/>
    <property type="molecule type" value="Transcribed_RNA"/>
</dbReference>
<sequence>MYHALLAFRKAGCYSHYSITAVHLALQP</sequence>
<dbReference type="AlphaFoldDB" id="A0A0E9TSG2"/>
<reference evidence="1" key="1">
    <citation type="submission" date="2014-11" db="EMBL/GenBank/DDBJ databases">
        <authorList>
            <person name="Amaro Gonzalez C."/>
        </authorList>
    </citation>
    <scope>NUCLEOTIDE SEQUENCE</scope>
</reference>
<protein>
    <submittedName>
        <fullName evidence="1">Uncharacterized protein</fullName>
    </submittedName>
</protein>
<proteinExistence type="predicted"/>
<accession>A0A0E9TSG2</accession>
<reference evidence="1" key="2">
    <citation type="journal article" date="2015" name="Fish Shellfish Immunol.">
        <title>Early steps in the European eel (Anguilla anguilla)-Vibrio vulnificus interaction in the gills: Role of the RtxA13 toxin.</title>
        <authorList>
            <person name="Callol A."/>
            <person name="Pajuelo D."/>
            <person name="Ebbesson L."/>
            <person name="Teles M."/>
            <person name="MacKenzie S."/>
            <person name="Amaro C."/>
        </authorList>
    </citation>
    <scope>NUCLEOTIDE SEQUENCE</scope>
</reference>
<organism evidence="1">
    <name type="scientific">Anguilla anguilla</name>
    <name type="common">European freshwater eel</name>
    <name type="synonym">Muraena anguilla</name>
    <dbReference type="NCBI Taxonomy" id="7936"/>
    <lineage>
        <taxon>Eukaryota</taxon>
        <taxon>Metazoa</taxon>
        <taxon>Chordata</taxon>
        <taxon>Craniata</taxon>
        <taxon>Vertebrata</taxon>
        <taxon>Euteleostomi</taxon>
        <taxon>Actinopterygii</taxon>
        <taxon>Neopterygii</taxon>
        <taxon>Teleostei</taxon>
        <taxon>Anguilliformes</taxon>
        <taxon>Anguillidae</taxon>
        <taxon>Anguilla</taxon>
    </lineage>
</organism>
<name>A0A0E9TSG2_ANGAN</name>